<dbReference type="Proteomes" id="UP000034050">
    <property type="component" value="Unassembled WGS sequence"/>
</dbReference>
<reference evidence="1 2" key="1">
    <citation type="journal article" date="2015" name="Nature">
        <title>rRNA introns, odd ribosomes, and small enigmatic genomes across a large radiation of phyla.</title>
        <authorList>
            <person name="Brown C.T."/>
            <person name="Hug L.A."/>
            <person name="Thomas B.C."/>
            <person name="Sharon I."/>
            <person name="Castelle C.J."/>
            <person name="Singh A."/>
            <person name="Wilkins M.J."/>
            <person name="Williams K.H."/>
            <person name="Banfield J.F."/>
        </authorList>
    </citation>
    <scope>NUCLEOTIDE SEQUENCE [LARGE SCALE GENOMIC DNA]</scope>
</reference>
<sequence>MRKIIVIILVGIFFSYIFDWGFLTGRITEYPILCPNDFHEGNGCMTIRITDYYPDKNTQTVKAKSDFEIKTLKKCSVINRSNWECKYDDESATFGFNNGQYHSTTLWSKTQNAEDMLKTDLEYIYVPRWRYLLEDWHII</sequence>
<organism evidence="1 2">
    <name type="scientific">Candidatus Gottesmanbacteria bacterium GW2011_GWB1_43_11</name>
    <dbReference type="NCBI Taxonomy" id="1618446"/>
    <lineage>
        <taxon>Bacteria</taxon>
        <taxon>Candidatus Gottesmaniibacteriota</taxon>
    </lineage>
</organism>
<evidence type="ECO:0000313" key="2">
    <source>
        <dbReference type="Proteomes" id="UP000034050"/>
    </source>
</evidence>
<gene>
    <name evidence="1" type="ORF">UV61_C0001G0089</name>
</gene>
<protein>
    <submittedName>
        <fullName evidence="1">Uncharacterized protein</fullName>
    </submittedName>
</protein>
<evidence type="ECO:0000313" key="1">
    <source>
        <dbReference type="EMBL" id="KKS87682.1"/>
    </source>
</evidence>
<name>A0A0G1CQF6_9BACT</name>
<dbReference type="EMBL" id="LCFD01000001">
    <property type="protein sequence ID" value="KKS87682.1"/>
    <property type="molecule type" value="Genomic_DNA"/>
</dbReference>
<dbReference type="STRING" id="1618446.UV61_C0001G0089"/>
<dbReference type="AlphaFoldDB" id="A0A0G1CQF6"/>
<comment type="caution">
    <text evidence="1">The sequence shown here is derived from an EMBL/GenBank/DDBJ whole genome shotgun (WGS) entry which is preliminary data.</text>
</comment>
<accession>A0A0G1CQF6</accession>
<proteinExistence type="predicted"/>